<reference evidence="1 2" key="1">
    <citation type="journal article" date="2017" name="Viruses">
        <title>The Operophtera brumata Nucleopolyhedrovirus (OpbuNPV) Represents an Early, Divergent Lineage within Genus Alphabaculovirus.</title>
        <authorList>
            <person name="Harrison R.L."/>
            <person name="Rowley D.L."/>
            <person name="Mowery J.D."/>
            <person name="Bauchan G.R."/>
            <person name="Burand J.P."/>
        </authorList>
    </citation>
    <scope>NUCLEOTIDE SEQUENCE [LARGE SCALE GENOMIC DNA]</scope>
    <source>
        <strain evidence="1">OpbuNPV-MA</strain>
    </source>
</reference>
<name>A0A2H4UZV1_9ABAC</name>
<sequence length="138" mass="16497">MSNFANFFRGLMEKGIENCKQSYVANEMYKKLATLDESYQDKLTLIIKIILSDDDENRHTIINNIFRECDLPLEPHQIEYLQSRMLSNQVLVNILRDYIDVHRLSYEQIEIVVKHLFAEYSEAKVLNERDYNMWLEQS</sequence>
<dbReference type="Proteomes" id="UP000290445">
    <property type="component" value="Segment"/>
</dbReference>
<dbReference type="GeneID" id="41699960"/>
<dbReference type="KEGG" id="vg:41699960"/>
<dbReference type="InterPro" id="IPR010594">
    <property type="entry name" value="AcMNPV_Ac75"/>
</dbReference>
<dbReference type="EMBL" id="MF614691">
    <property type="protein sequence ID" value="AUA60297.1"/>
    <property type="molecule type" value="Genomic_DNA"/>
</dbReference>
<dbReference type="Pfam" id="PF06648">
    <property type="entry name" value="AcMNPV_Ac75"/>
    <property type="match status" value="1"/>
</dbReference>
<accession>A0A2H4UZV1</accession>
<keyword evidence="2" id="KW-1185">Reference proteome</keyword>
<protein>
    <submittedName>
        <fullName evidence="1">ORF66 protein</fullName>
    </submittedName>
</protein>
<proteinExistence type="predicted"/>
<dbReference type="RefSeq" id="YP_009552626.1">
    <property type="nucleotide sequence ID" value="NC_040621.1"/>
</dbReference>
<evidence type="ECO:0000313" key="1">
    <source>
        <dbReference type="EMBL" id="AUA60297.1"/>
    </source>
</evidence>
<evidence type="ECO:0000313" key="2">
    <source>
        <dbReference type="Proteomes" id="UP000290445"/>
    </source>
</evidence>
<organism evidence="1 2">
    <name type="scientific">Operophtera brumata nucleopolyhedrovirus</name>
    <dbReference type="NCBI Taxonomy" id="1046267"/>
    <lineage>
        <taxon>Viruses</taxon>
        <taxon>Viruses incertae sedis</taxon>
        <taxon>Naldaviricetes</taxon>
        <taxon>Lefavirales</taxon>
        <taxon>Baculoviridae</taxon>
        <taxon>Alphabaculovirus</taxon>
        <taxon>Alphabaculovirus opbrumatae</taxon>
    </lineage>
</organism>